<dbReference type="EMBL" id="MDYQ01000108">
    <property type="protein sequence ID" value="PRP82202.1"/>
    <property type="molecule type" value="Genomic_DNA"/>
</dbReference>
<comment type="caution">
    <text evidence="1">The sequence shown here is derived from an EMBL/GenBank/DDBJ whole genome shotgun (WGS) entry which is preliminary data.</text>
</comment>
<evidence type="ECO:0000313" key="1">
    <source>
        <dbReference type="EMBL" id="PRP82202.1"/>
    </source>
</evidence>
<sequence>MLRLLSRRTPISFQSDTQCLHLRHNPPVPSKLLHRSFFKSKLNTFFQPTPAKPPTQTDLDRRRDAYTDLLSRSMRGRFPPWIDEKTELQRIAVRSALAPQFPFVMSVLYAILVLVQFTIALGFSEVEPEELPDMERWLNTDEQFPTIYSYVPKRMIENGFLEALLAEIISTHKRVVANKIRNKRIKMLDSTVDPDAVRLAKAMEIFFGICDDREVPRYIGEHLVENGMARDLLRILSTEKMDLKPTALKIYTIRQLLRNGKLFDELMSLPTTPLFLERYASFDIKVSIQTDVLGTKEPLSFACSIAPFRWIIRRIFYDNIDRMNMKDYPKILYEKTAARIPYKYDHMMTVHTCKREKMGFLREQLYPLWFLLPSTVQWATLRTIPILLYKEHRGLTWKNRFVVWKSCTLHTLINTSVVYLAVLLIQQPPNILRDFTIDSHGLQWTVDVCIGAAALTWLAKSPRSFYVFPAFILAGNMMAGPLEAKIELEPRKIKP</sequence>
<accession>A0A2P6NE47</accession>
<evidence type="ECO:0000313" key="2">
    <source>
        <dbReference type="Proteomes" id="UP000241769"/>
    </source>
</evidence>
<reference evidence="1 2" key="1">
    <citation type="journal article" date="2018" name="Genome Biol. Evol.">
        <title>Multiple Roots of Fruiting Body Formation in Amoebozoa.</title>
        <authorList>
            <person name="Hillmann F."/>
            <person name="Forbes G."/>
            <person name="Novohradska S."/>
            <person name="Ferling I."/>
            <person name="Riege K."/>
            <person name="Groth M."/>
            <person name="Westermann M."/>
            <person name="Marz M."/>
            <person name="Spaller T."/>
            <person name="Winckler T."/>
            <person name="Schaap P."/>
            <person name="Glockner G."/>
        </authorList>
    </citation>
    <scope>NUCLEOTIDE SEQUENCE [LARGE SCALE GENOMIC DNA]</scope>
    <source>
        <strain evidence="1 2">Jena</strain>
    </source>
</reference>
<dbReference type="InParanoid" id="A0A2P6NE47"/>
<gene>
    <name evidence="1" type="ORF">PROFUN_10411</name>
</gene>
<proteinExistence type="predicted"/>
<dbReference type="Proteomes" id="UP000241769">
    <property type="component" value="Unassembled WGS sequence"/>
</dbReference>
<dbReference type="AlphaFoldDB" id="A0A2P6NE47"/>
<name>A0A2P6NE47_9EUKA</name>
<keyword evidence="2" id="KW-1185">Reference proteome</keyword>
<organism evidence="1 2">
    <name type="scientific">Planoprotostelium fungivorum</name>
    <dbReference type="NCBI Taxonomy" id="1890364"/>
    <lineage>
        <taxon>Eukaryota</taxon>
        <taxon>Amoebozoa</taxon>
        <taxon>Evosea</taxon>
        <taxon>Variosea</taxon>
        <taxon>Cavosteliida</taxon>
        <taxon>Cavosteliaceae</taxon>
        <taxon>Planoprotostelium</taxon>
    </lineage>
</organism>
<protein>
    <submittedName>
        <fullName evidence="1">Uncharacterized protein</fullName>
    </submittedName>
</protein>